<name>A0AAE0DG03_9LECA</name>
<keyword evidence="2" id="KW-1185">Reference proteome</keyword>
<protein>
    <submittedName>
        <fullName evidence="1">Uncharacterized protein</fullName>
    </submittedName>
</protein>
<sequence length="70" mass="7486">MEYDCEAPAPSLRTNPTLAASKSNMADNFAPASPNDIDWAALVDFDPWSDMQAIDFDFMQGAGSGLGEAE</sequence>
<reference evidence="1" key="1">
    <citation type="submission" date="2022-11" db="EMBL/GenBank/DDBJ databases">
        <title>Chromosomal genome sequence assembly and mating type (MAT) locus characterization of the leprose asexual lichenized fungus Lepraria neglecta (Nyl.) Erichsen.</title>
        <authorList>
            <person name="Allen J.L."/>
            <person name="Pfeffer B."/>
        </authorList>
    </citation>
    <scope>NUCLEOTIDE SEQUENCE</scope>
    <source>
        <strain evidence="1">Allen 5258</strain>
    </source>
</reference>
<proteinExistence type="predicted"/>
<dbReference type="EMBL" id="JASNWA010000010">
    <property type="protein sequence ID" value="KAK3168251.1"/>
    <property type="molecule type" value="Genomic_DNA"/>
</dbReference>
<organism evidence="1 2">
    <name type="scientific">Lepraria neglecta</name>
    <dbReference type="NCBI Taxonomy" id="209136"/>
    <lineage>
        <taxon>Eukaryota</taxon>
        <taxon>Fungi</taxon>
        <taxon>Dikarya</taxon>
        <taxon>Ascomycota</taxon>
        <taxon>Pezizomycotina</taxon>
        <taxon>Lecanoromycetes</taxon>
        <taxon>OSLEUM clade</taxon>
        <taxon>Lecanoromycetidae</taxon>
        <taxon>Lecanorales</taxon>
        <taxon>Lecanorineae</taxon>
        <taxon>Stereocaulaceae</taxon>
        <taxon>Lepraria</taxon>
    </lineage>
</organism>
<gene>
    <name evidence="1" type="ORF">OEA41_004697</name>
</gene>
<evidence type="ECO:0000313" key="1">
    <source>
        <dbReference type="EMBL" id="KAK3168251.1"/>
    </source>
</evidence>
<accession>A0AAE0DG03</accession>
<comment type="caution">
    <text evidence="1">The sequence shown here is derived from an EMBL/GenBank/DDBJ whole genome shotgun (WGS) entry which is preliminary data.</text>
</comment>
<dbReference type="AlphaFoldDB" id="A0AAE0DG03"/>
<dbReference type="Proteomes" id="UP001276659">
    <property type="component" value="Unassembled WGS sequence"/>
</dbReference>
<evidence type="ECO:0000313" key="2">
    <source>
        <dbReference type="Proteomes" id="UP001276659"/>
    </source>
</evidence>